<evidence type="ECO:0000313" key="2">
    <source>
        <dbReference type="EMBL" id="RRD72468.1"/>
    </source>
</evidence>
<name>A0A3P1YPC8_TANFO</name>
<reference evidence="2 3" key="1">
    <citation type="submission" date="2018-11" db="EMBL/GenBank/DDBJ databases">
        <title>Genomes From Bacteria Associated with the Canine Oral Cavity: a Test Case for Automated Genome-Based Taxonomic Assignment.</title>
        <authorList>
            <person name="Coil D.A."/>
            <person name="Jospin G."/>
            <person name="Darling A.E."/>
            <person name="Wallis C."/>
            <person name="Davis I.J."/>
            <person name="Harris S."/>
            <person name="Eisen J.A."/>
            <person name="Holcombe L.J."/>
            <person name="O'Flynn C."/>
        </authorList>
    </citation>
    <scope>NUCLEOTIDE SEQUENCE [LARGE SCALE GENOMIC DNA]</scope>
    <source>
        <strain evidence="2 3">OH1426_COT-023</strain>
    </source>
</reference>
<dbReference type="AlphaFoldDB" id="A0A3P1YPC8"/>
<evidence type="ECO:0000259" key="1">
    <source>
        <dbReference type="Pfam" id="PF03432"/>
    </source>
</evidence>
<gene>
    <name evidence="2" type="ORF">EII41_11285</name>
</gene>
<sequence>MIADIKNTFTSSTLAKKIDYQLAKVERGDGKELYNSVGDRLANMERNMTLVSELNERVKYPFVEFVISLPSDENLTDEEFTDIGIEYMEKMGYGDSCYTIIRNDDKDQPHIHILATTIDLLGKRISDSYNYSRSDSIVRDIEKRLGLSSPEKKIANKLSLSEAQQRNYYVDSAIRKGLRNYETKKRLSDLLSNSKLYNSVENKDKHFTNEEWKILLGDSAYEQITDYLNSHGLFNTLMKDELLQAMDNIFPKVRDAHEFRREMIKNGYYMRLVSDKNGSHYVYGIPDLSFYIKDKSLPQKYRYLQMQFDGVKMHPDEQKHYLYGQIFSILNRSDTYESFKLNLQQENIRLVEHINAKGVYGISFALLNVDDPVLFKSSDISRRLTYSNIQAHYNNDKANSPGTGNIVIMIGQSWEKEANYMFPASSATVFVDDLFNEKQRYRNNEDELLPLKKRKKKIQR</sequence>
<dbReference type="EMBL" id="RQYN01000050">
    <property type="protein sequence ID" value="RRD72468.1"/>
    <property type="molecule type" value="Genomic_DNA"/>
</dbReference>
<proteinExistence type="predicted"/>
<organism evidence="2 3">
    <name type="scientific">Tannerella forsythia</name>
    <name type="common">Bacteroides forsythus</name>
    <dbReference type="NCBI Taxonomy" id="28112"/>
    <lineage>
        <taxon>Bacteria</taxon>
        <taxon>Pseudomonadati</taxon>
        <taxon>Bacteroidota</taxon>
        <taxon>Bacteroidia</taxon>
        <taxon>Bacteroidales</taxon>
        <taxon>Tannerellaceae</taxon>
        <taxon>Tannerella</taxon>
    </lineage>
</organism>
<protein>
    <submittedName>
        <fullName evidence="2">Mobilization protein</fullName>
    </submittedName>
</protein>
<dbReference type="InterPro" id="IPR005094">
    <property type="entry name" value="Endonuclease_MobA/VirD2"/>
</dbReference>
<dbReference type="RefSeq" id="WP_124790665.1">
    <property type="nucleotide sequence ID" value="NZ_RQYN01000050.1"/>
</dbReference>
<feature type="domain" description="MobA/VirD2-like nuclease" evidence="1">
    <location>
        <begin position="26"/>
        <end position="147"/>
    </location>
</feature>
<dbReference type="Pfam" id="PF03432">
    <property type="entry name" value="Relaxase"/>
    <property type="match status" value="1"/>
</dbReference>
<evidence type="ECO:0000313" key="3">
    <source>
        <dbReference type="Proteomes" id="UP000279860"/>
    </source>
</evidence>
<comment type="caution">
    <text evidence="2">The sequence shown here is derived from an EMBL/GenBank/DDBJ whole genome shotgun (WGS) entry which is preliminary data.</text>
</comment>
<accession>A0A3P1YPC8</accession>
<dbReference type="Proteomes" id="UP000279860">
    <property type="component" value="Unassembled WGS sequence"/>
</dbReference>